<dbReference type="Proteomes" id="UP000190341">
    <property type="component" value="Unassembled WGS sequence"/>
</dbReference>
<protein>
    <submittedName>
        <fullName evidence="1">Phosphoserine phosphatase</fullName>
    </submittedName>
</protein>
<accession>A0A1T5JJG5</accession>
<dbReference type="InterPro" id="IPR023214">
    <property type="entry name" value="HAD_sf"/>
</dbReference>
<name>A0A1T5JJG5_9GAMM</name>
<dbReference type="Pfam" id="PF12710">
    <property type="entry name" value="HAD"/>
    <property type="match status" value="1"/>
</dbReference>
<gene>
    <name evidence="1" type="ORF">SAMN06296058_0850</name>
</gene>
<proteinExistence type="predicted"/>
<dbReference type="AlphaFoldDB" id="A0A1T5JJG5"/>
<dbReference type="Gene3D" id="3.40.50.1000">
    <property type="entry name" value="HAD superfamily/HAD-like"/>
    <property type="match status" value="1"/>
</dbReference>
<reference evidence="1 2" key="1">
    <citation type="submission" date="2017-02" db="EMBL/GenBank/DDBJ databases">
        <authorList>
            <person name="Peterson S.W."/>
        </authorList>
    </citation>
    <scope>NUCLEOTIDE SEQUENCE [LARGE SCALE GENOMIC DNA]</scope>
    <source>
        <strain evidence="1 2">P15</strain>
    </source>
</reference>
<dbReference type="SUPFAM" id="SSF56784">
    <property type="entry name" value="HAD-like"/>
    <property type="match status" value="1"/>
</dbReference>
<keyword evidence="2" id="KW-1185">Reference proteome</keyword>
<organism evidence="1 2">
    <name type="scientific">Pseudoxanthomonas indica</name>
    <dbReference type="NCBI Taxonomy" id="428993"/>
    <lineage>
        <taxon>Bacteria</taxon>
        <taxon>Pseudomonadati</taxon>
        <taxon>Pseudomonadota</taxon>
        <taxon>Gammaproteobacteria</taxon>
        <taxon>Lysobacterales</taxon>
        <taxon>Lysobacteraceae</taxon>
        <taxon>Pseudoxanthomonas</taxon>
    </lineage>
</organism>
<sequence>MDAWLPSWNEGTAKSTIVGFVDRVCATGGSDFVPPAERIAVFDNDGTLWCEYPMQVQVFFALAEVHRLVTQNPGLLAKPAFKAMVDGDLKALATLPKKEVFEPVFATHAGMTVDEFRTKARAWLHAARHPGVGQLFTQGAFTPMRELLDYLGAHQFRTYIVTGGGVEFVRAFAESLYGIPPEQVIGSSTRMQAEVQGKDIVLRKRAELGSFDDREEKVVNIALHIGRRPIFAFGNSDGDLAMLRYTLGGPGPRQAWYLHHDDSEREFAYDREFKLSPFAEGLDHANEYGIGVVSMKHDWQRVFDDHADAIPETA</sequence>
<dbReference type="EMBL" id="FUZV01000001">
    <property type="protein sequence ID" value="SKC51707.1"/>
    <property type="molecule type" value="Genomic_DNA"/>
</dbReference>
<evidence type="ECO:0000313" key="1">
    <source>
        <dbReference type="EMBL" id="SKC51707.1"/>
    </source>
</evidence>
<dbReference type="OrthoDB" id="9799365at2"/>
<dbReference type="STRING" id="428993.SAMN06296058_0850"/>
<evidence type="ECO:0000313" key="2">
    <source>
        <dbReference type="Proteomes" id="UP000190341"/>
    </source>
</evidence>
<dbReference type="RefSeq" id="WP_079723217.1">
    <property type="nucleotide sequence ID" value="NZ_BMCL01000003.1"/>
</dbReference>
<dbReference type="InterPro" id="IPR036412">
    <property type="entry name" value="HAD-like_sf"/>
</dbReference>
<dbReference type="CDD" id="cd01427">
    <property type="entry name" value="HAD_like"/>
    <property type="match status" value="1"/>
</dbReference>